<evidence type="ECO:0000313" key="3">
    <source>
        <dbReference type="Proteomes" id="UP001190700"/>
    </source>
</evidence>
<dbReference type="AlphaFoldDB" id="A0AAE0LHC6"/>
<reference evidence="2 3" key="1">
    <citation type="journal article" date="2015" name="Genome Biol. Evol.">
        <title>Comparative Genomics of a Bacterivorous Green Alga Reveals Evolutionary Causalities and Consequences of Phago-Mixotrophic Mode of Nutrition.</title>
        <authorList>
            <person name="Burns J.A."/>
            <person name="Paasch A."/>
            <person name="Narechania A."/>
            <person name="Kim E."/>
        </authorList>
    </citation>
    <scope>NUCLEOTIDE SEQUENCE [LARGE SCALE GENOMIC DNA]</scope>
    <source>
        <strain evidence="2 3">PLY_AMNH</strain>
    </source>
</reference>
<sequence length="198" mass="21696">MGRRSIAGKDTAKGDEHDSRTSTISMVSGWDFGDRKASTAPDFDLEISEDTDSVNLAEDFIRRFNPIYQAEGPLSYDNQGDDATGFNAEQAANILLEDEEFEISSKERGFSLFWRDFGATSMNAGDLDAADNEMDADYGFTYNADNGDSGSDWDVVNDTMAVPEASGEYPSPPPEDDARAKPDSEGNELTVSIEDFYT</sequence>
<keyword evidence="3" id="KW-1185">Reference proteome</keyword>
<dbReference type="Proteomes" id="UP001190700">
    <property type="component" value="Unassembled WGS sequence"/>
</dbReference>
<organism evidence="2 3">
    <name type="scientific">Cymbomonas tetramitiformis</name>
    <dbReference type="NCBI Taxonomy" id="36881"/>
    <lineage>
        <taxon>Eukaryota</taxon>
        <taxon>Viridiplantae</taxon>
        <taxon>Chlorophyta</taxon>
        <taxon>Pyramimonadophyceae</taxon>
        <taxon>Pyramimonadales</taxon>
        <taxon>Pyramimonadaceae</taxon>
        <taxon>Cymbomonas</taxon>
    </lineage>
</organism>
<feature type="compositionally biased region" description="Basic and acidic residues" evidence="1">
    <location>
        <begin position="10"/>
        <end position="20"/>
    </location>
</feature>
<evidence type="ECO:0000313" key="2">
    <source>
        <dbReference type="EMBL" id="KAK3284795.1"/>
    </source>
</evidence>
<evidence type="ECO:0000256" key="1">
    <source>
        <dbReference type="SAM" id="MobiDB-lite"/>
    </source>
</evidence>
<name>A0AAE0LHC6_9CHLO</name>
<comment type="caution">
    <text evidence="2">The sequence shown here is derived from an EMBL/GenBank/DDBJ whole genome shotgun (WGS) entry which is preliminary data.</text>
</comment>
<gene>
    <name evidence="2" type="ORF">CYMTET_7573</name>
</gene>
<accession>A0AAE0LHC6</accession>
<proteinExistence type="predicted"/>
<dbReference type="EMBL" id="LGRX02002140">
    <property type="protein sequence ID" value="KAK3284795.1"/>
    <property type="molecule type" value="Genomic_DNA"/>
</dbReference>
<protein>
    <submittedName>
        <fullName evidence="2">Uncharacterized protein</fullName>
    </submittedName>
</protein>
<feature type="region of interest" description="Disordered" evidence="1">
    <location>
        <begin position="161"/>
        <end position="198"/>
    </location>
</feature>
<feature type="region of interest" description="Disordered" evidence="1">
    <location>
        <begin position="1"/>
        <end position="21"/>
    </location>
</feature>